<dbReference type="PANTHER" id="PTHR13350:SF1">
    <property type="entry name" value="INTEGRATOR COMPLEX SUBUNIT 8"/>
    <property type="match status" value="1"/>
</dbReference>
<comment type="caution">
    <text evidence="9">The sequence shown here is derived from an EMBL/GenBank/DDBJ whole genome shotgun (WGS) entry which is preliminary data.</text>
</comment>
<evidence type="ECO:0000256" key="2">
    <source>
        <dbReference type="ARBA" id="ARBA00004286"/>
    </source>
</evidence>
<keyword evidence="7" id="KW-1133">Transmembrane helix</keyword>
<keyword evidence="4" id="KW-0158">Chromosome</keyword>
<evidence type="ECO:0000313" key="10">
    <source>
        <dbReference type="Proteomes" id="UP000276133"/>
    </source>
</evidence>
<feature type="compositionally biased region" description="Low complexity" evidence="6">
    <location>
        <begin position="1416"/>
        <end position="1443"/>
    </location>
</feature>
<evidence type="ECO:0000256" key="5">
    <source>
        <dbReference type="ARBA" id="ARBA00023242"/>
    </source>
</evidence>
<keyword evidence="7" id="KW-0472">Membrane</keyword>
<evidence type="ECO:0000313" key="9">
    <source>
        <dbReference type="EMBL" id="RNA24166.1"/>
    </source>
</evidence>
<dbReference type="EMBL" id="REGN01003160">
    <property type="protein sequence ID" value="RNA24166.1"/>
    <property type="molecule type" value="Genomic_DNA"/>
</dbReference>
<dbReference type="GO" id="GO:0006366">
    <property type="term" value="P:transcription by RNA polymerase II"/>
    <property type="evidence" value="ECO:0007669"/>
    <property type="project" value="InterPro"/>
</dbReference>
<evidence type="ECO:0000256" key="7">
    <source>
        <dbReference type="SAM" id="Phobius"/>
    </source>
</evidence>
<accession>A0A3M7RKT4</accession>
<keyword evidence="7" id="KW-0812">Transmembrane</keyword>
<evidence type="ECO:0000256" key="1">
    <source>
        <dbReference type="ARBA" id="ARBA00004123"/>
    </source>
</evidence>
<comment type="subcellular location">
    <subcellularLocation>
        <location evidence="2">Chromosome</location>
    </subcellularLocation>
    <subcellularLocation>
        <location evidence="1">Nucleus</location>
    </subcellularLocation>
</comment>
<keyword evidence="10" id="KW-1185">Reference proteome</keyword>
<sequence>MLKSSHKDWFEFILDLGLLERHLSPSNPCPDPSGCSLIVQFLYHANLTEQVYKSDLPDPQVELKSKRIKILRVLAIKAAAILDWDLLKFEKEIPIAVMSDLLHIFLRLTMNDNNEPKYHSQLDLDKLDTQTLFALQILHRWCIRSVVFSKFPKKPATKPVNVNLPGSLSSLQHMKDANENILKVITQNVQESVEFVEKMFKSYDGKVYKPVPDCFTNITPETGGYNLEWSNSIQIESAEIKAYLAHDLAMFYFQADNFEKSFYFFSLVKEYMNGADDTKLIQINQYAQDLKSYLAACKSMLGLEFDLDDSLVNTNDVHTRQVVNKMIQVENCMKNQPSELYSILLEDNINCLLSVSYRFNLERDLVKLSVDENVKDKIFSLNQLRLMLEPSAIYGLQRLDSISQVARDLIQKLNNDQKNKLISFLNVNFKHFNQKNQVELKKIFSTHNLSENDDNLEEKMEVDDKKSFDAAPSSPLNAPNSINTFMKDDSLLKFAVLSLQTCDPLVLKNCINRYNQISAKLGLRFFWPKWQLYANELNNIVSNANYMANSYKFANTNDADYFYICYAKIQQLISLNKFSDALKLNRSFENSNSGSQKVSKFIRNQYLYLMIRNYMFNYDYSCVKEDRFESPKKYFSQEEILKCCRTFFDHSKNDPDLSSELMVHIFGFLLTSGEFSFIISQENTFQTIQKKNIMNINSPVIFLFKLVRQISRLCMDINRPEKNVQRKIARDLWDNIIEIFTDVAKADQSQVQNQNRESLRKFFLLVKNRHVRTIIISVLSTIFNIADTQANIEIHNEFRYLWPSSLATMTTLNLNSLTDLLNTLLIDSIDYLNPFEVNWLKTNSDIMNTKNFLNDSIRGFLQVLVCETKHFFKLPKKDSSGKKQIEEFDEKIIRSLIKSCVTLNKHTQAALLCQCLSYTNNYGPAFKYLQDSAWSSLTSDEMDDMYSCVWDIALLEYLANVNYQRGYLSRKNICMKLISKENINPLNPSDIYKKTIDIKKTLLVSILGDFSVPLPEVLYLVEKIIKKQIINYVIKAESISNFRNSKFIDLVDFIFIFRHDMIKLKRIYDFLTFEKRNKNLESHKNEDFHTNNEYKQGKNKKKIKSFFKNLGHVSECLIERISKNDPVIIDKAKIDYLKKVDLNYRSLTDQQYVDMIVLRQNSFKNLSFKKYLKLKTIFLIDLKHKPMTDQCGEVIGFLFRELLNEMVDKLVFLKQKHGESSREKKNFDIASSHVFDAFRLTSNDNLTFTMIMETKNSSTKCIILILSSIYSPNKLSVDHDHPNTTLEYIDPDFNEVSYMLNIYMPIVVGLFVALILGWMLIRYKMSSHMRSNYNGSIYCCPQKCFDFCAKFFECKKRCPKFFKFKKTSKSYINYRLANKLVTFNETDKSNAVQKVRTEQAKRTSIDHVSNGSITTNGLKSNLNNNSNSTSSSLRSQNNSLNPNQRHLPFSFLTRDSFSSRRDSAVQIPDLIKSNNFSMNWFHSFQSKNTSLFS</sequence>
<dbReference type="GO" id="GO:0005694">
    <property type="term" value="C:chromosome"/>
    <property type="evidence" value="ECO:0007669"/>
    <property type="project" value="UniProtKB-SubCell"/>
</dbReference>
<organism evidence="9 10">
    <name type="scientific">Brachionus plicatilis</name>
    <name type="common">Marine rotifer</name>
    <name type="synonym">Brachionus muelleri</name>
    <dbReference type="NCBI Taxonomy" id="10195"/>
    <lineage>
        <taxon>Eukaryota</taxon>
        <taxon>Metazoa</taxon>
        <taxon>Spiralia</taxon>
        <taxon>Gnathifera</taxon>
        <taxon>Rotifera</taxon>
        <taxon>Eurotatoria</taxon>
        <taxon>Monogononta</taxon>
        <taxon>Pseudotrocha</taxon>
        <taxon>Ploima</taxon>
        <taxon>Brachionidae</taxon>
        <taxon>Brachionus</taxon>
    </lineage>
</organism>
<name>A0A3M7RKT4_BRAPC</name>
<dbReference type="CDD" id="cd22926">
    <property type="entry name" value="HFD_SPT3"/>
    <property type="match status" value="1"/>
</dbReference>
<feature type="transmembrane region" description="Helical" evidence="7">
    <location>
        <begin position="1302"/>
        <end position="1321"/>
    </location>
</feature>
<proteinExistence type="inferred from homology"/>
<dbReference type="Pfam" id="PF25756">
    <property type="entry name" value="TPR_INTS8"/>
    <property type="match status" value="1"/>
</dbReference>
<protein>
    <submittedName>
        <fullName evidence="9">Integrator complex subunit 8 isoform X2</fullName>
    </submittedName>
</protein>
<dbReference type="PANTHER" id="PTHR13350">
    <property type="entry name" value="INTEGRATOR COMPLEX SUBUNIT 8"/>
    <property type="match status" value="1"/>
</dbReference>
<dbReference type="GO" id="GO:0032039">
    <property type="term" value="C:integrator complex"/>
    <property type="evidence" value="ECO:0007669"/>
    <property type="project" value="TreeGrafter"/>
</dbReference>
<keyword evidence="5" id="KW-0539">Nucleus</keyword>
<dbReference type="STRING" id="10195.A0A3M7RKT4"/>
<dbReference type="InterPro" id="IPR057980">
    <property type="entry name" value="TPR_INTS8"/>
</dbReference>
<feature type="compositionally biased region" description="Polar residues" evidence="6">
    <location>
        <begin position="1406"/>
        <end position="1415"/>
    </location>
</feature>
<dbReference type="InterPro" id="IPR038751">
    <property type="entry name" value="INTS8"/>
</dbReference>
<dbReference type="OrthoDB" id="64340at2759"/>
<gene>
    <name evidence="9" type="ORF">BpHYR1_006740</name>
</gene>
<feature type="domain" description="INTS8 TPR repeats" evidence="8">
    <location>
        <begin position="500"/>
        <end position="1007"/>
    </location>
</feature>
<feature type="compositionally biased region" description="Basic and acidic residues" evidence="6">
    <location>
        <begin position="1395"/>
        <end position="1405"/>
    </location>
</feature>
<comment type="similarity">
    <text evidence="3">Belongs to the Integrator subunit 8 family.</text>
</comment>
<dbReference type="Proteomes" id="UP000276133">
    <property type="component" value="Unassembled WGS sequence"/>
</dbReference>
<evidence type="ECO:0000256" key="4">
    <source>
        <dbReference type="ARBA" id="ARBA00022454"/>
    </source>
</evidence>
<reference evidence="9 10" key="1">
    <citation type="journal article" date="2018" name="Sci. Rep.">
        <title>Genomic signatures of local adaptation to the degree of environmental predictability in rotifers.</title>
        <authorList>
            <person name="Franch-Gras L."/>
            <person name="Hahn C."/>
            <person name="Garcia-Roger E.M."/>
            <person name="Carmona M.J."/>
            <person name="Serra M."/>
            <person name="Gomez A."/>
        </authorList>
    </citation>
    <scope>NUCLEOTIDE SEQUENCE [LARGE SCALE GENOMIC DNA]</scope>
    <source>
        <strain evidence="9">HYR1</strain>
    </source>
</reference>
<evidence type="ECO:0000259" key="8">
    <source>
        <dbReference type="Pfam" id="PF25756"/>
    </source>
</evidence>
<dbReference type="GO" id="GO:0034472">
    <property type="term" value="P:snRNA 3'-end processing"/>
    <property type="evidence" value="ECO:0007669"/>
    <property type="project" value="InterPro"/>
</dbReference>
<evidence type="ECO:0000256" key="6">
    <source>
        <dbReference type="SAM" id="MobiDB-lite"/>
    </source>
</evidence>
<evidence type="ECO:0000256" key="3">
    <source>
        <dbReference type="ARBA" id="ARBA00007147"/>
    </source>
</evidence>
<feature type="region of interest" description="Disordered" evidence="6">
    <location>
        <begin position="1394"/>
        <end position="1446"/>
    </location>
</feature>